<reference evidence="3" key="1">
    <citation type="submission" date="2023-07" db="EMBL/GenBank/DDBJ databases">
        <title>Dyadobacter sp. nov 'subterranea' isolated from contaminted grondwater.</title>
        <authorList>
            <person name="Szabo I."/>
            <person name="Al-Omari J."/>
            <person name="Szerdahelyi S.G."/>
            <person name="Rado J."/>
        </authorList>
    </citation>
    <scope>NUCLEOTIDE SEQUENCE [LARGE SCALE GENOMIC DNA]</scope>
    <source>
        <strain evidence="3">UP-52</strain>
    </source>
</reference>
<accession>A0ABR9W7F4</accession>
<keyword evidence="1" id="KW-0732">Signal</keyword>
<dbReference type="Pfam" id="PF19630">
    <property type="entry name" value="DUF6134"/>
    <property type="match status" value="1"/>
</dbReference>
<dbReference type="InterPro" id="IPR045767">
    <property type="entry name" value="DUF6134"/>
</dbReference>
<name>A0ABR9W7F4_9BACT</name>
<gene>
    <name evidence="2" type="ORF">IEE83_05790</name>
</gene>
<dbReference type="EMBL" id="JACYGY010000001">
    <property type="protein sequence ID" value="MBE9461387.1"/>
    <property type="molecule type" value="Genomic_DNA"/>
</dbReference>
<feature type="chain" id="PRO_5046700300" description="GLPGLI family protein" evidence="1">
    <location>
        <begin position="22"/>
        <end position="206"/>
    </location>
</feature>
<evidence type="ECO:0000256" key="1">
    <source>
        <dbReference type="SAM" id="SignalP"/>
    </source>
</evidence>
<dbReference type="Proteomes" id="UP000634134">
    <property type="component" value="Unassembled WGS sequence"/>
</dbReference>
<comment type="caution">
    <text evidence="2">The sequence shown here is derived from an EMBL/GenBank/DDBJ whole genome shotgun (WGS) entry which is preliminary data.</text>
</comment>
<evidence type="ECO:0000313" key="3">
    <source>
        <dbReference type="Proteomes" id="UP000634134"/>
    </source>
</evidence>
<dbReference type="RefSeq" id="WP_194119655.1">
    <property type="nucleotide sequence ID" value="NZ_JACYGY010000001.1"/>
</dbReference>
<evidence type="ECO:0008006" key="4">
    <source>
        <dbReference type="Google" id="ProtNLM"/>
    </source>
</evidence>
<keyword evidence="3" id="KW-1185">Reference proteome</keyword>
<protein>
    <recommendedName>
        <fullName evidence="4">GLPGLI family protein</fullName>
    </recommendedName>
</protein>
<evidence type="ECO:0000313" key="2">
    <source>
        <dbReference type="EMBL" id="MBE9461387.1"/>
    </source>
</evidence>
<proteinExistence type="predicted"/>
<sequence length="206" mass="23354">MKYLTLLVITAGLMLPFSSVSQTVMYDVMVAGRVIGSVKVLLYENTTKTVKRRIEAEFSIPFYSGSFSSENDFLEGNLQSSVTEHFVNGKQKESTHTSNRHPQLYHVDFSGKARDYGKLKELNQAINHTMTGLYYQEPSNVGVVYSERYGQMCPVKKLDESRYGVILPNGKQSIYAYRQGLCTEVQSELAGMKLRIVRRWNQLAGK</sequence>
<feature type="signal peptide" evidence="1">
    <location>
        <begin position="1"/>
        <end position="21"/>
    </location>
</feature>
<organism evidence="2 3">
    <name type="scientific">Dyadobacter subterraneus</name>
    <dbReference type="NCBI Taxonomy" id="2773304"/>
    <lineage>
        <taxon>Bacteria</taxon>
        <taxon>Pseudomonadati</taxon>
        <taxon>Bacteroidota</taxon>
        <taxon>Cytophagia</taxon>
        <taxon>Cytophagales</taxon>
        <taxon>Spirosomataceae</taxon>
        <taxon>Dyadobacter</taxon>
    </lineage>
</organism>